<dbReference type="EMBL" id="QUMQ01000001">
    <property type="protein sequence ID" value="REF97777.1"/>
    <property type="molecule type" value="Genomic_DNA"/>
</dbReference>
<accession>A0A3D9ZKR4</accession>
<keyword evidence="1" id="KW-0472">Membrane</keyword>
<sequence length="187" mass="19589">MDRSTRQAALIATAVALPLALIIVLVSFWRFSPDDPKAAPATPSPAVQATTPVPMAAPALSPRATTLCRALLSQLPQTIRDRAQRPVTAGQEQNAAYGDPAITLACGIPAPSFPPTDLVNLLDKVCWHSADTDAGTVLTTVDREVPIQVTVPKSYEAAGQWAIVFSNPVIETVPKMATPPAGCAGSR</sequence>
<dbReference type="AlphaFoldDB" id="A0A3D9ZKR4"/>
<keyword evidence="1" id="KW-1133">Transmembrane helix</keyword>
<dbReference type="Proteomes" id="UP000256913">
    <property type="component" value="Unassembled WGS sequence"/>
</dbReference>
<dbReference type="Pfam" id="PF12028">
    <property type="entry name" value="DUF3515"/>
    <property type="match status" value="1"/>
</dbReference>
<evidence type="ECO:0000313" key="3">
    <source>
        <dbReference type="Proteomes" id="UP000256913"/>
    </source>
</evidence>
<protein>
    <submittedName>
        <fullName evidence="2">Uncharacterized protein DUF3515</fullName>
    </submittedName>
</protein>
<proteinExistence type="predicted"/>
<evidence type="ECO:0000256" key="1">
    <source>
        <dbReference type="SAM" id="Phobius"/>
    </source>
</evidence>
<reference evidence="2 3" key="1">
    <citation type="submission" date="2018-08" db="EMBL/GenBank/DDBJ databases">
        <title>Sequencing the genomes of 1000 actinobacteria strains.</title>
        <authorList>
            <person name="Klenk H.-P."/>
        </authorList>
    </citation>
    <scope>NUCLEOTIDE SEQUENCE [LARGE SCALE GENOMIC DNA]</scope>
    <source>
        <strain evidence="2 3">DSM 44099</strain>
    </source>
</reference>
<comment type="caution">
    <text evidence="2">The sequence shown here is derived from an EMBL/GenBank/DDBJ whole genome shotgun (WGS) entry which is preliminary data.</text>
</comment>
<organism evidence="2 3">
    <name type="scientific">Asanoa ferruginea</name>
    <dbReference type="NCBI Taxonomy" id="53367"/>
    <lineage>
        <taxon>Bacteria</taxon>
        <taxon>Bacillati</taxon>
        <taxon>Actinomycetota</taxon>
        <taxon>Actinomycetes</taxon>
        <taxon>Micromonosporales</taxon>
        <taxon>Micromonosporaceae</taxon>
        <taxon>Asanoa</taxon>
    </lineage>
</organism>
<dbReference type="RefSeq" id="WP_116069174.1">
    <property type="nucleotide sequence ID" value="NZ_BONB01000060.1"/>
</dbReference>
<keyword evidence="3" id="KW-1185">Reference proteome</keyword>
<name>A0A3D9ZKR4_9ACTN</name>
<keyword evidence="1" id="KW-0812">Transmembrane</keyword>
<evidence type="ECO:0000313" key="2">
    <source>
        <dbReference type="EMBL" id="REF97777.1"/>
    </source>
</evidence>
<dbReference type="OrthoDB" id="5185834at2"/>
<dbReference type="InterPro" id="IPR021903">
    <property type="entry name" value="DUF3515"/>
</dbReference>
<gene>
    <name evidence="2" type="ORF">DFJ67_3784</name>
</gene>
<feature type="transmembrane region" description="Helical" evidence="1">
    <location>
        <begin position="7"/>
        <end position="29"/>
    </location>
</feature>